<reference evidence="8 9" key="1">
    <citation type="submission" date="2024-03" db="EMBL/GenBank/DDBJ databases">
        <title>The genome assembly and annotation of the cricket Gryllus longicercus Weissman &amp; Gray.</title>
        <authorList>
            <person name="Szrajer S."/>
            <person name="Gray D."/>
            <person name="Ylla G."/>
        </authorList>
    </citation>
    <scope>NUCLEOTIDE SEQUENCE [LARGE SCALE GENOMIC DNA]</scope>
    <source>
        <strain evidence="8">DAG 2021-001</strain>
        <tissue evidence="8">Whole body minus gut</tissue>
    </source>
</reference>
<evidence type="ECO:0000256" key="5">
    <source>
        <dbReference type="ARBA" id="ARBA00022777"/>
    </source>
</evidence>
<dbReference type="Proteomes" id="UP001378592">
    <property type="component" value="Unassembled WGS sequence"/>
</dbReference>
<dbReference type="Gene3D" id="3.40.50.300">
    <property type="entry name" value="P-loop containing nucleotide triphosphate hydrolases"/>
    <property type="match status" value="1"/>
</dbReference>
<protein>
    <recommendedName>
        <fullName evidence="2">guanylate kinase</fullName>
        <ecNumber evidence="2">2.7.4.8</ecNumber>
    </recommendedName>
</protein>
<dbReference type="GO" id="GO:0004385">
    <property type="term" value="F:GMP kinase activity"/>
    <property type="evidence" value="ECO:0007669"/>
    <property type="project" value="UniProtKB-EC"/>
</dbReference>
<keyword evidence="5" id="KW-0418">Kinase</keyword>
<dbReference type="InterPro" id="IPR008144">
    <property type="entry name" value="Guanylate_kin-like_dom"/>
</dbReference>
<comment type="similarity">
    <text evidence="1">Belongs to the guanylate kinase family.</text>
</comment>
<dbReference type="AlphaFoldDB" id="A0AAN9VYQ8"/>
<dbReference type="PANTHER" id="PTHR23117">
    <property type="entry name" value="GUANYLATE KINASE-RELATED"/>
    <property type="match status" value="1"/>
</dbReference>
<evidence type="ECO:0000256" key="2">
    <source>
        <dbReference type="ARBA" id="ARBA00012961"/>
    </source>
</evidence>
<dbReference type="InterPro" id="IPR008145">
    <property type="entry name" value="GK/Ca_channel_bsu"/>
</dbReference>
<dbReference type="SUPFAM" id="SSF52540">
    <property type="entry name" value="P-loop containing nucleoside triphosphate hydrolases"/>
    <property type="match status" value="1"/>
</dbReference>
<evidence type="ECO:0000256" key="6">
    <source>
        <dbReference type="ARBA" id="ARBA00022840"/>
    </source>
</evidence>
<dbReference type="PROSITE" id="PS50052">
    <property type="entry name" value="GUANYLATE_KINASE_2"/>
    <property type="match status" value="1"/>
</dbReference>
<evidence type="ECO:0000313" key="9">
    <source>
        <dbReference type="Proteomes" id="UP001378592"/>
    </source>
</evidence>
<keyword evidence="3" id="KW-0808">Transferase</keyword>
<keyword evidence="9" id="KW-1185">Reference proteome</keyword>
<dbReference type="PROSITE" id="PS00856">
    <property type="entry name" value="GUANYLATE_KINASE_1"/>
    <property type="match status" value="1"/>
</dbReference>
<dbReference type="FunFam" id="3.30.63.10:FF:000002">
    <property type="entry name" value="Guanylate kinase 1"/>
    <property type="match status" value="1"/>
</dbReference>
<dbReference type="EC" id="2.7.4.8" evidence="2"/>
<dbReference type="InterPro" id="IPR020590">
    <property type="entry name" value="Guanylate_kinase_CS"/>
</dbReference>
<proteinExistence type="inferred from homology"/>
<dbReference type="NCBIfam" id="TIGR03263">
    <property type="entry name" value="guanyl_kin"/>
    <property type="match status" value="1"/>
</dbReference>
<evidence type="ECO:0000256" key="3">
    <source>
        <dbReference type="ARBA" id="ARBA00022679"/>
    </source>
</evidence>
<evidence type="ECO:0000313" key="8">
    <source>
        <dbReference type="EMBL" id="KAK7872421.1"/>
    </source>
</evidence>
<dbReference type="InterPro" id="IPR017665">
    <property type="entry name" value="Guanylate_kinase"/>
</dbReference>
<dbReference type="FunFam" id="3.40.50.300:FF:000776">
    <property type="entry name" value="Guanylate kinase 2"/>
    <property type="match status" value="1"/>
</dbReference>
<dbReference type="GO" id="GO:0005829">
    <property type="term" value="C:cytosol"/>
    <property type="evidence" value="ECO:0007669"/>
    <property type="project" value="TreeGrafter"/>
</dbReference>
<accession>A0AAN9VYQ8</accession>
<organism evidence="8 9">
    <name type="scientific">Gryllus longicercus</name>
    <dbReference type="NCBI Taxonomy" id="2509291"/>
    <lineage>
        <taxon>Eukaryota</taxon>
        <taxon>Metazoa</taxon>
        <taxon>Ecdysozoa</taxon>
        <taxon>Arthropoda</taxon>
        <taxon>Hexapoda</taxon>
        <taxon>Insecta</taxon>
        <taxon>Pterygota</taxon>
        <taxon>Neoptera</taxon>
        <taxon>Polyneoptera</taxon>
        <taxon>Orthoptera</taxon>
        <taxon>Ensifera</taxon>
        <taxon>Gryllidea</taxon>
        <taxon>Grylloidea</taxon>
        <taxon>Gryllidae</taxon>
        <taxon>Gryllinae</taxon>
        <taxon>Gryllus</taxon>
    </lineage>
</organism>
<dbReference type="SMART" id="SM00072">
    <property type="entry name" value="GuKc"/>
    <property type="match status" value="1"/>
</dbReference>
<keyword evidence="6" id="KW-0067">ATP-binding</keyword>
<feature type="domain" description="Guanylate kinase-like" evidence="7">
    <location>
        <begin position="6"/>
        <end position="188"/>
    </location>
</feature>
<dbReference type="Pfam" id="PF00625">
    <property type="entry name" value="Guanylate_kin"/>
    <property type="match status" value="1"/>
</dbReference>
<dbReference type="Gene3D" id="3.30.63.10">
    <property type="entry name" value="Guanylate Kinase phosphate binding domain"/>
    <property type="match status" value="1"/>
</dbReference>
<name>A0AAN9VYQ8_9ORTH</name>
<gene>
    <name evidence="8" type="ORF">R5R35_007026</name>
</gene>
<dbReference type="CDD" id="cd00071">
    <property type="entry name" value="GMPK"/>
    <property type="match status" value="1"/>
</dbReference>
<dbReference type="InterPro" id="IPR027417">
    <property type="entry name" value="P-loop_NTPase"/>
</dbReference>
<comment type="caution">
    <text evidence="8">The sequence shown here is derived from an EMBL/GenBank/DDBJ whole genome shotgun (WGS) entry which is preliminary data.</text>
</comment>
<dbReference type="PANTHER" id="PTHR23117:SF13">
    <property type="entry name" value="GUANYLATE KINASE"/>
    <property type="match status" value="1"/>
</dbReference>
<evidence type="ECO:0000256" key="4">
    <source>
        <dbReference type="ARBA" id="ARBA00022741"/>
    </source>
</evidence>
<sequence>MVHRGAGVIVVCGPSGSGKSTLLRRLFEEFPDKFGFSVSHTTRQPRPGEEDGKHYHFTSKEVMQDAIAKGEFLETAVFSNNMYGTSKAAVDRVSRSGKVCVLDIEVQGVQQVKETDLKPLYIFVKPPSLMVLEKRLKDRGTETDESLQRRLDTAKSELEYGSKPGNFDLVLVNDSLEKAYEQLRTFIMNAFDKQESRYICGNVLPLITDSRTESISNISNIDQTIC</sequence>
<evidence type="ECO:0000259" key="7">
    <source>
        <dbReference type="PROSITE" id="PS50052"/>
    </source>
</evidence>
<dbReference type="EMBL" id="JAZDUA010000025">
    <property type="protein sequence ID" value="KAK7872421.1"/>
    <property type="molecule type" value="Genomic_DNA"/>
</dbReference>
<dbReference type="GO" id="GO:0005524">
    <property type="term" value="F:ATP binding"/>
    <property type="evidence" value="ECO:0007669"/>
    <property type="project" value="UniProtKB-KW"/>
</dbReference>
<evidence type="ECO:0000256" key="1">
    <source>
        <dbReference type="ARBA" id="ARBA00005790"/>
    </source>
</evidence>
<keyword evidence="4" id="KW-0547">Nucleotide-binding</keyword>